<dbReference type="RefSeq" id="WP_085275256.1">
    <property type="nucleotide sequence ID" value="NZ_FXAG01000003.1"/>
</dbReference>
<organism evidence="1 2">
    <name type="scientific">Pseudogulbenkiania subflava DSM 22618</name>
    <dbReference type="NCBI Taxonomy" id="1123014"/>
    <lineage>
        <taxon>Bacteria</taxon>
        <taxon>Pseudomonadati</taxon>
        <taxon>Pseudomonadota</taxon>
        <taxon>Betaproteobacteria</taxon>
        <taxon>Neisseriales</taxon>
        <taxon>Chromobacteriaceae</taxon>
        <taxon>Pseudogulbenkiania</taxon>
    </lineage>
</organism>
<evidence type="ECO:0000313" key="1">
    <source>
        <dbReference type="EMBL" id="SMF04080.1"/>
    </source>
</evidence>
<keyword evidence="2" id="KW-1185">Reference proteome</keyword>
<sequence length="137" mass="15341">MNLPKIRRLIVKAQAGDKKALATLVEWGQEAAVDLILASNDPVPDWARWHLQKQRSERLCANKGRGSATAKRNEARGEAVHAGVRLALGRMLEFGATADMLTVEKVQSFILRNAPERYGLKRVPCEKIIRAEMKKLK</sequence>
<dbReference type="AlphaFoldDB" id="A0A1Y6BCJ7"/>
<reference evidence="2" key="1">
    <citation type="submission" date="2017-04" db="EMBL/GenBank/DDBJ databases">
        <authorList>
            <person name="Varghese N."/>
            <person name="Submissions S."/>
        </authorList>
    </citation>
    <scope>NUCLEOTIDE SEQUENCE [LARGE SCALE GENOMIC DNA]</scope>
    <source>
        <strain evidence="2">DSM 22618</strain>
    </source>
</reference>
<dbReference type="EMBL" id="FXAG01000003">
    <property type="protein sequence ID" value="SMF04080.1"/>
    <property type="molecule type" value="Genomic_DNA"/>
</dbReference>
<proteinExistence type="predicted"/>
<evidence type="ECO:0000313" key="2">
    <source>
        <dbReference type="Proteomes" id="UP000192920"/>
    </source>
</evidence>
<name>A0A1Y6BCJ7_9NEIS</name>
<protein>
    <submittedName>
        <fullName evidence="1">Uncharacterized protein</fullName>
    </submittedName>
</protein>
<accession>A0A1Y6BCJ7</accession>
<dbReference type="Proteomes" id="UP000192920">
    <property type="component" value="Unassembled WGS sequence"/>
</dbReference>
<gene>
    <name evidence="1" type="ORF">SAMN02745746_00926</name>
</gene>
<dbReference type="STRING" id="1123014.SAMN02745746_00926"/>